<dbReference type="EMBL" id="JAZHOF010000006">
    <property type="protein sequence ID" value="MEJ8572810.1"/>
    <property type="molecule type" value="Genomic_DNA"/>
</dbReference>
<evidence type="ECO:0000256" key="1">
    <source>
        <dbReference type="SAM" id="MobiDB-lite"/>
    </source>
</evidence>
<dbReference type="Gene3D" id="2.60.120.260">
    <property type="entry name" value="Galactose-binding domain-like"/>
    <property type="match status" value="1"/>
</dbReference>
<feature type="compositionally biased region" description="Low complexity" evidence="1">
    <location>
        <begin position="1"/>
        <end position="15"/>
    </location>
</feature>
<feature type="region of interest" description="Disordered" evidence="1">
    <location>
        <begin position="1"/>
        <end position="35"/>
    </location>
</feature>
<sequence>MSLSRASDLRASLGLGPERRRHRHRRGTSDNDGGSKWQIRPLILPTLLIITLAWTARQVIATTMSASLTRSAPDRALEWNPRNAEAMVRLAETRSPAAGADDAHLDGVESLARRALRETPLQAAALRQLALVAQARSENGRGVELMDIVGERTLRDALAHATLFDASMADGNLDAAIFHMDVLLRANPELWDEVKPALFYLASQPSARDPIVALLGENPPWRSSFLQEFARGSPDPGAAWAILHGLAQGPRPPSTDEIRLYFDRLVNAGQYEQAYFDWLRLIPPDRRRPLDYLYNGDFEFQFDGSPFDWTVMPIRGTETSVVAVQDDGKGQALRIEYAGTRVPYEHVRKVLMLPPGRYRLSGRVRAQDLRNERGLSWQISCAGGDRADLLETERISGTRPWSGFQDTFEVPKTGCPVQRLRLDIAARIAPEREISGTVWYDAMRISRAGPTSTATQPAG</sequence>
<dbReference type="SUPFAM" id="SSF48452">
    <property type="entry name" value="TPR-like"/>
    <property type="match status" value="1"/>
</dbReference>
<dbReference type="InterPro" id="IPR011990">
    <property type="entry name" value="TPR-like_helical_dom_sf"/>
</dbReference>
<reference evidence="2 3" key="1">
    <citation type="submission" date="2024-02" db="EMBL/GenBank/DDBJ databases">
        <title>Genome analysis and characterization of Microbaculum marinisediminis sp. nov., isolated from marine sediment.</title>
        <authorList>
            <person name="Du Z.-J."/>
            <person name="Ye Y.-Q."/>
            <person name="Zhang Z.-R."/>
            <person name="Yuan S.-M."/>
            <person name="Zhang X.-Y."/>
        </authorList>
    </citation>
    <scope>NUCLEOTIDE SEQUENCE [LARGE SCALE GENOMIC DNA]</scope>
    <source>
        <strain evidence="2 3">SDUM1044001</strain>
    </source>
</reference>
<comment type="caution">
    <text evidence="2">The sequence shown here is derived from an EMBL/GenBank/DDBJ whole genome shotgun (WGS) entry which is preliminary data.</text>
</comment>
<proteinExistence type="predicted"/>
<organism evidence="2 3">
    <name type="scientific">Microbaculum marinum</name>
    <dbReference type="NCBI Taxonomy" id="1764581"/>
    <lineage>
        <taxon>Bacteria</taxon>
        <taxon>Pseudomonadati</taxon>
        <taxon>Pseudomonadota</taxon>
        <taxon>Alphaproteobacteria</taxon>
        <taxon>Hyphomicrobiales</taxon>
        <taxon>Tepidamorphaceae</taxon>
        <taxon>Microbaculum</taxon>
    </lineage>
</organism>
<keyword evidence="3" id="KW-1185">Reference proteome</keyword>
<evidence type="ECO:0008006" key="4">
    <source>
        <dbReference type="Google" id="ProtNLM"/>
    </source>
</evidence>
<accession>A0AAW9RX53</accession>
<gene>
    <name evidence="2" type="ORF">V3328_15070</name>
</gene>
<name>A0AAW9RX53_9HYPH</name>
<dbReference type="AlphaFoldDB" id="A0AAW9RX53"/>
<dbReference type="Gene3D" id="1.25.40.10">
    <property type="entry name" value="Tetratricopeptide repeat domain"/>
    <property type="match status" value="1"/>
</dbReference>
<evidence type="ECO:0000313" key="3">
    <source>
        <dbReference type="Proteomes" id="UP001378188"/>
    </source>
</evidence>
<dbReference type="Proteomes" id="UP001378188">
    <property type="component" value="Unassembled WGS sequence"/>
</dbReference>
<evidence type="ECO:0000313" key="2">
    <source>
        <dbReference type="EMBL" id="MEJ8572810.1"/>
    </source>
</evidence>
<protein>
    <recommendedName>
        <fullName evidence="4">Tetratricopeptide repeat protein</fullName>
    </recommendedName>
</protein>
<dbReference type="RefSeq" id="WP_340330512.1">
    <property type="nucleotide sequence ID" value="NZ_JAZHOF010000006.1"/>
</dbReference>